<organism evidence="3 4">
    <name type="scientific">Shewanella gelidii</name>
    <dbReference type="NCBI Taxonomy" id="1642821"/>
    <lineage>
        <taxon>Bacteria</taxon>
        <taxon>Pseudomonadati</taxon>
        <taxon>Pseudomonadota</taxon>
        <taxon>Gammaproteobacteria</taxon>
        <taxon>Alteromonadales</taxon>
        <taxon>Shewanellaceae</taxon>
        <taxon>Shewanella</taxon>
    </lineage>
</organism>
<feature type="chain" id="PRO_5036676385" evidence="2">
    <location>
        <begin position="20"/>
        <end position="182"/>
    </location>
</feature>
<dbReference type="EMBL" id="BMPZ01000008">
    <property type="protein sequence ID" value="GGI88059.1"/>
    <property type="molecule type" value="Genomic_DNA"/>
</dbReference>
<keyword evidence="2" id="KW-0732">Signal</keyword>
<protein>
    <submittedName>
        <fullName evidence="3">Uncharacterized protein</fullName>
    </submittedName>
</protein>
<proteinExistence type="predicted"/>
<name>A0A917JUY7_9GAMM</name>
<comment type="caution">
    <text evidence="3">The sequence shown here is derived from an EMBL/GenBank/DDBJ whole genome shotgun (WGS) entry which is preliminary data.</text>
</comment>
<reference evidence="3" key="2">
    <citation type="submission" date="2020-09" db="EMBL/GenBank/DDBJ databases">
        <authorList>
            <person name="Sun Q."/>
            <person name="Ohkuma M."/>
        </authorList>
    </citation>
    <scope>NUCLEOTIDE SEQUENCE</scope>
    <source>
        <strain evidence="3">JCM 30804</strain>
    </source>
</reference>
<dbReference type="RefSeq" id="WP_188921753.1">
    <property type="nucleotide sequence ID" value="NZ_BMPZ01000008.1"/>
</dbReference>
<evidence type="ECO:0000313" key="3">
    <source>
        <dbReference type="EMBL" id="GGI88059.1"/>
    </source>
</evidence>
<reference evidence="3" key="1">
    <citation type="journal article" date="2014" name="Int. J. Syst. Evol. Microbiol.">
        <title>Complete genome sequence of Corynebacterium casei LMG S-19264T (=DSM 44701T), isolated from a smear-ripened cheese.</title>
        <authorList>
            <consortium name="US DOE Joint Genome Institute (JGI-PGF)"/>
            <person name="Walter F."/>
            <person name="Albersmeier A."/>
            <person name="Kalinowski J."/>
            <person name="Ruckert C."/>
        </authorList>
    </citation>
    <scope>NUCLEOTIDE SEQUENCE</scope>
    <source>
        <strain evidence="3">JCM 30804</strain>
    </source>
</reference>
<dbReference type="AlphaFoldDB" id="A0A917JUY7"/>
<feature type="region of interest" description="Disordered" evidence="1">
    <location>
        <begin position="72"/>
        <end position="92"/>
    </location>
</feature>
<dbReference type="Proteomes" id="UP000613743">
    <property type="component" value="Unassembled WGS sequence"/>
</dbReference>
<keyword evidence="4" id="KW-1185">Reference proteome</keyword>
<evidence type="ECO:0000256" key="2">
    <source>
        <dbReference type="SAM" id="SignalP"/>
    </source>
</evidence>
<gene>
    <name evidence="3" type="ORF">GCM10009332_26770</name>
</gene>
<dbReference type="InterPro" id="IPR016987">
    <property type="entry name" value="UCP023238"/>
</dbReference>
<dbReference type="PIRSF" id="PIRSF032038">
    <property type="entry name" value="UCP023238"/>
    <property type="match status" value="1"/>
</dbReference>
<evidence type="ECO:0000313" key="4">
    <source>
        <dbReference type="Proteomes" id="UP000613743"/>
    </source>
</evidence>
<evidence type="ECO:0000256" key="1">
    <source>
        <dbReference type="SAM" id="MobiDB-lite"/>
    </source>
</evidence>
<feature type="signal peptide" evidence="2">
    <location>
        <begin position="1"/>
        <end position="19"/>
    </location>
</feature>
<sequence length="182" mass="20049">MRLGWLFAALLCLSNQANASIEQTLLECRGLTQDSQRLACYDQLAKRFQSSTATTTIAPVVAAKPAVKAPVPTPPVSAPVTKTAQAAKSQPTAEQQVEDFGIRYKEIEDEVTKIYLDVVKVKKDPRGLLKITFSNGQLWKQAEAKRFKLKAGDKAFIEKASLGSFLLGTDKRNATIRVKRLK</sequence>
<accession>A0A917JUY7</accession>